<keyword evidence="3" id="KW-1015">Disulfide bond</keyword>
<dbReference type="KEGG" id="capn:CBG49_11060"/>
<keyword evidence="6" id="KW-0413">Isomerase</keyword>
<accession>A0A1Z4BQM1</accession>
<dbReference type="Proteomes" id="UP000197007">
    <property type="component" value="Chromosome"/>
</dbReference>
<keyword evidence="7" id="KW-1185">Reference proteome</keyword>
<dbReference type="SUPFAM" id="SSF52833">
    <property type="entry name" value="Thioredoxin-like"/>
    <property type="match status" value="1"/>
</dbReference>
<evidence type="ECO:0000256" key="3">
    <source>
        <dbReference type="ARBA" id="ARBA00023157"/>
    </source>
</evidence>
<dbReference type="InterPro" id="IPR050553">
    <property type="entry name" value="Thioredoxin_ResA/DsbE_sf"/>
</dbReference>
<dbReference type="GO" id="GO:0016491">
    <property type="term" value="F:oxidoreductase activity"/>
    <property type="evidence" value="ECO:0007669"/>
    <property type="project" value="InterPro"/>
</dbReference>
<name>A0A1Z4BQM1_9FLAO</name>
<dbReference type="Pfam" id="PF08534">
    <property type="entry name" value="Redoxin"/>
    <property type="match status" value="1"/>
</dbReference>
<organism evidence="6 7">
    <name type="scientific">Capnocytophaga endodontalis</name>
    <dbReference type="NCBI Taxonomy" id="2708117"/>
    <lineage>
        <taxon>Bacteria</taxon>
        <taxon>Pseudomonadati</taxon>
        <taxon>Bacteroidota</taxon>
        <taxon>Flavobacteriia</taxon>
        <taxon>Flavobacteriales</taxon>
        <taxon>Flavobacteriaceae</taxon>
        <taxon>Capnocytophaga</taxon>
    </lineage>
</organism>
<dbReference type="Gene3D" id="3.40.30.10">
    <property type="entry name" value="Glutaredoxin"/>
    <property type="match status" value="1"/>
</dbReference>
<dbReference type="InterPro" id="IPR036249">
    <property type="entry name" value="Thioredoxin-like_sf"/>
</dbReference>
<dbReference type="AlphaFoldDB" id="A0A1Z4BQM1"/>
<dbReference type="InterPro" id="IPR013766">
    <property type="entry name" value="Thioredoxin_domain"/>
</dbReference>
<comment type="subcellular location">
    <subcellularLocation>
        <location evidence="1">Cell envelope</location>
    </subcellularLocation>
</comment>
<dbReference type="CDD" id="cd02966">
    <property type="entry name" value="TlpA_like_family"/>
    <property type="match status" value="1"/>
</dbReference>
<feature type="domain" description="Thioredoxin" evidence="5">
    <location>
        <begin position="313"/>
        <end position="453"/>
    </location>
</feature>
<reference evidence="7" key="1">
    <citation type="submission" date="2017-06" db="EMBL/GenBank/DDBJ databases">
        <title>Complete genome sequence of Capnocytophaga sp. KCOM 1579 (=ChDC OS43) isolated from a human refractory periapical abscess lesion.</title>
        <authorList>
            <person name="Kook J.-K."/>
            <person name="Park S.-N."/>
            <person name="Lim Y.K."/>
            <person name="Roh H."/>
        </authorList>
    </citation>
    <scope>NUCLEOTIDE SEQUENCE [LARGE SCALE GENOMIC DNA]</scope>
    <source>
        <strain evidence="7">ChDC OS43</strain>
    </source>
</reference>
<dbReference type="GO" id="GO:0030313">
    <property type="term" value="C:cell envelope"/>
    <property type="evidence" value="ECO:0007669"/>
    <property type="project" value="UniProtKB-SubCell"/>
</dbReference>
<evidence type="ECO:0000256" key="4">
    <source>
        <dbReference type="ARBA" id="ARBA00023284"/>
    </source>
</evidence>
<dbReference type="GO" id="GO:0016853">
    <property type="term" value="F:isomerase activity"/>
    <property type="evidence" value="ECO:0007669"/>
    <property type="project" value="UniProtKB-KW"/>
</dbReference>
<dbReference type="RefSeq" id="WP_088594518.1">
    <property type="nucleotide sequence ID" value="NZ_CP022022.1"/>
</dbReference>
<proteinExistence type="predicted"/>
<gene>
    <name evidence="6" type="ORF">CBG49_11060</name>
</gene>
<protein>
    <submittedName>
        <fullName evidence="6">Thiol-disulfide isomerase</fullName>
    </submittedName>
</protein>
<dbReference type="PANTHER" id="PTHR42852">
    <property type="entry name" value="THIOL:DISULFIDE INTERCHANGE PROTEIN DSBE"/>
    <property type="match status" value="1"/>
</dbReference>
<dbReference type="PROSITE" id="PS51257">
    <property type="entry name" value="PROKAR_LIPOPROTEIN"/>
    <property type="match status" value="1"/>
</dbReference>
<evidence type="ECO:0000313" key="7">
    <source>
        <dbReference type="Proteomes" id="UP000197007"/>
    </source>
</evidence>
<dbReference type="InterPro" id="IPR013740">
    <property type="entry name" value="Redoxin"/>
</dbReference>
<dbReference type="PANTHER" id="PTHR42852:SF6">
    <property type="entry name" value="THIOL:DISULFIDE INTERCHANGE PROTEIN DSBE"/>
    <property type="match status" value="1"/>
</dbReference>
<dbReference type="PROSITE" id="PS51352">
    <property type="entry name" value="THIOREDOXIN_2"/>
    <property type="match status" value="1"/>
</dbReference>
<dbReference type="GO" id="GO:0017004">
    <property type="term" value="P:cytochrome complex assembly"/>
    <property type="evidence" value="ECO:0007669"/>
    <property type="project" value="UniProtKB-KW"/>
</dbReference>
<sequence length="453" mass="51091">MKKLFILSLASLGFVACGERADYIVLSGKIDSYNGLPLKITGGDFKSDLHINQDGTFRDTLKVDTNYFYYTIGNPMYGVQVPVYLEKGKETAVNINLNSNPIAATFTGANVDINNYLQKKNALYFQVQNGLEKTFAQKPEDFKKSIIAIGQQYLNLLNGEKELSKKFVTTEAKAINYELLYMKSLYEGAHQELTGEKVKLPKEIADELGRINYDLSQDFDVYAYYKALVISNFYEKYQSAKENENPWDKVIKHFETLKSENIKKSLSRSLISGISVANTPENNKKLTEIVKANVKDAEGVAEINKRLANLERLKDGNPFPAFEAQDIQGNTVTSESLKGKLLYIDIWATWCLPCRKEIPAFKALQEEYKDKDITFVSLSVDDDKEAWKNAVTTEKLTGVQLHKNVQMSPDFAENYDLTGIPRFILVSKDGKLISINAPRPSEAKVKELINANL</sequence>
<evidence type="ECO:0000256" key="1">
    <source>
        <dbReference type="ARBA" id="ARBA00004196"/>
    </source>
</evidence>
<keyword evidence="4" id="KW-0676">Redox-active center</keyword>
<dbReference type="EMBL" id="CP022022">
    <property type="protein sequence ID" value="ASF43570.1"/>
    <property type="molecule type" value="Genomic_DNA"/>
</dbReference>
<evidence type="ECO:0000313" key="6">
    <source>
        <dbReference type="EMBL" id="ASF43570.1"/>
    </source>
</evidence>
<keyword evidence="2" id="KW-0201">Cytochrome c-type biogenesis</keyword>
<evidence type="ECO:0000256" key="2">
    <source>
        <dbReference type="ARBA" id="ARBA00022748"/>
    </source>
</evidence>
<evidence type="ECO:0000259" key="5">
    <source>
        <dbReference type="PROSITE" id="PS51352"/>
    </source>
</evidence>